<proteinExistence type="predicted"/>
<dbReference type="RefSeq" id="WP_110795865.1">
    <property type="nucleotide sequence ID" value="NZ_KZ826484.1"/>
</dbReference>
<dbReference type="EMBL" id="QFVT01000005">
    <property type="protein sequence ID" value="PYC47556.1"/>
    <property type="molecule type" value="Genomic_DNA"/>
</dbReference>
<dbReference type="InterPro" id="IPR011045">
    <property type="entry name" value="N2O_reductase_N"/>
</dbReference>
<dbReference type="InterPro" id="IPR011964">
    <property type="entry name" value="YVTN_b-propeller_repeat"/>
</dbReference>
<gene>
    <name evidence="4" type="ORF">DI396_08895</name>
</gene>
<dbReference type="AlphaFoldDB" id="A0A2V4NS32"/>
<sequence length="322" mass="35506">MTPRFILPALFAALSVPTLAQAEEIWVTNEKDDTVSVIDTTTMEVVRTIPTGERPRGITFSHDFSRVYICASDSDTVQVMDPDTGEILYDLPSGEDPEQFVLHPDDRHLYIANEDDAITTVVDVVDRRVVAQIDVGIEPEGMAVSPDGKIAITTSETTNMAHWIDTETQKLFANTLVDSRPRHAEFAKDGRELWVSAEIGGTVSVFSVSDQAEIAKINFAVNGVHEDRIQPVGFEFTDDEKTAFVALGPANHLAVVNAETYEVEDYILVGRRVWHMAFNTDKSLLFTTNGVSGDVTVVDVAKRKAIKTIKVGRFPWGAALRP</sequence>
<keyword evidence="5" id="KW-1185">Reference proteome</keyword>
<dbReference type="InterPro" id="IPR022456">
    <property type="entry name" value="PQQ_b_propeller"/>
</dbReference>
<dbReference type="Gene3D" id="2.130.10.10">
    <property type="entry name" value="YVTN repeat-like/Quinoprotein amine dehydrogenase"/>
    <property type="match status" value="2"/>
</dbReference>
<keyword evidence="1 2" id="KW-0732">Signal</keyword>
<dbReference type="Proteomes" id="UP000248012">
    <property type="component" value="Unassembled WGS sequence"/>
</dbReference>
<name>A0A2V4NS32_9RHOB</name>
<evidence type="ECO:0000256" key="1">
    <source>
        <dbReference type="ARBA" id="ARBA00022729"/>
    </source>
</evidence>
<reference evidence="4 5" key="1">
    <citation type="submission" date="2018-05" db="EMBL/GenBank/DDBJ databases">
        <title>Oceanovita maritima gen. nov., sp. nov., a marine bacterium in the family Rhodobacteraceae isolated from surface seawater of Lundu port Xiamen, China.</title>
        <authorList>
            <person name="Hetharua B.H."/>
            <person name="Min D."/>
            <person name="Liao H."/>
            <person name="Tian Y."/>
        </authorList>
    </citation>
    <scope>NUCLEOTIDE SEQUENCE [LARGE SCALE GENOMIC DNA]</scope>
    <source>
        <strain evidence="4 5">FSX-11</strain>
    </source>
</reference>
<feature type="chain" id="PRO_5016096785" description="YNCE-like beta-propeller domain-containing protein" evidence="2">
    <location>
        <begin position="23"/>
        <end position="322"/>
    </location>
</feature>
<feature type="domain" description="YNCE-like beta-propeller" evidence="3">
    <location>
        <begin position="13"/>
        <end position="317"/>
    </location>
</feature>
<evidence type="ECO:0000259" key="3">
    <source>
        <dbReference type="Pfam" id="PF21783"/>
    </source>
</evidence>
<accession>A0A2V4NS32</accession>
<dbReference type="InterPro" id="IPR048433">
    <property type="entry name" value="YNCE-like_beta-prop"/>
</dbReference>
<dbReference type="InterPro" id="IPR015943">
    <property type="entry name" value="WD40/YVTN_repeat-like_dom_sf"/>
</dbReference>
<comment type="caution">
    <text evidence="4">The sequence shown here is derived from an EMBL/GenBank/DDBJ whole genome shotgun (WGS) entry which is preliminary data.</text>
</comment>
<dbReference type="PANTHER" id="PTHR47197">
    <property type="entry name" value="PROTEIN NIRF"/>
    <property type="match status" value="1"/>
</dbReference>
<dbReference type="OrthoDB" id="145213at2"/>
<dbReference type="NCBIfam" id="TIGR02276">
    <property type="entry name" value="beta_rpt_yvtn"/>
    <property type="match status" value="3"/>
</dbReference>
<protein>
    <recommendedName>
        <fullName evidence="3">YNCE-like beta-propeller domain-containing protein</fullName>
    </recommendedName>
</protein>
<dbReference type="InterPro" id="IPR051200">
    <property type="entry name" value="Host-pathogen_enzymatic-act"/>
</dbReference>
<dbReference type="NCBIfam" id="TIGR03866">
    <property type="entry name" value="PQQ_ABC_repeats"/>
    <property type="match status" value="1"/>
</dbReference>
<evidence type="ECO:0000313" key="4">
    <source>
        <dbReference type="EMBL" id="PYC47556.1"/>
    </source>
</evidence>
<dbReference type="SUPFAM" id="SSF50974">
    <property type="entry name" value="Nitrous oxide reductase, N-terminal domain"/>
    <property type="match status" value="1"/>
</dbReference>
<evidence type="ECO:0000256" key="2">
    <source>
        <dbReference type="SAM" id="SignalP"/>
    </source>
</evidence>
<evidence type="ECO:0000313" key="5">
    <source>
        <dbReference type="Proteomes" id="UP000248012"/>
    </source>
</evidence>
<organism evidence="4 5">
    <name type="scientific">Litorivita pollutaquae</name>
    <dbReference type="NCBI Taxonomy" id="2200892"/>
    <lineage>
        <taxon>Bacteria</taxon>
        <taxon>Pseudomonadati</taxon>
        <taxon>Pseudomonadota</taxon>
        <taxon>Alphaproteobacteria</taxon>
        <taxon>Rhodobacterales</taxon>
        <taxon>Paracoccaceae</taxon>
        <taxon>Litorivita</taxon>
    </lineage>
</organism>
<dbReference type="PANTHER" id="PTHR47197:SF3">
    <property type="entry name" value="DIHYDRO-HEME D1 DEHYDROGENASE"/>
    <property type="match status" value="1"/>
</dbReference>
<feature type="signal peptide" evidence="2">
    <location>
        <begin position="1"/>
        <end position="22"/>
    </location>
</feature>
<dbReference type="Pfam" id="PF21783">
    <property type="entry name" value="YNCE"/>
    <property type="match status" value="1"/>
</dbReference>